<proteinExistence type="predicted"/>
<sequence>MSSCVSDDDYSLPNISIQEPNIPQDKITTFLAVYQRFEQAQNDGDPTAIIPSDEELYIEGYVISSDQGGNFFEELIIQNKIDDSDSSEDPRLGLRISINVNSLYNTYQIGRKVYVKLTGLTIGESNGVLVIGKGESSQIEQIEATEYSEDCMCLVPFTDIIIRGTEIAEISPKVTTIEGLSEADENTLIQLNDAQFHRSQLGMTFAGEASDEFDGFRTLESCATNNTIPLQTSTFADFKSLQVDQGRGTIQGIYSRDFGDDFSVLVINSRADINFDSDERCDPNVLECGGSIGTAQTIFSQDMESVSNISDLEAQGWEQVLVAGSEQFIIGSFSGNNYAQISGFSSGESVMETWLVTPDINLDGTTDEALTFDLEVAFSNGVILSVLITDNYTGDVTTTEWTEVDVTIPNTPSSGFGGFNNVGDISIDCLEGNVRVAFKYLGSDPSATTRYHIDNLEVTGN</sequence>
<organism evidence="2 3">
    <name type="scientific">Hanstruepera neustonica</name>
    <dbReference type="NCBI Taxonomy" id="1445657"/>
    <lineage>
        <taxon>Bacteria</taxon>
        <taxon>Pseudomonadati</taxon>
        <taxon>Bacteroidota</taxon>
        <taxon>Flavobacteriia</taxon>
        <taxon>Flavobacteriales</taxon>
        <taxon>Flavobacteriaceae</taxon>
        <taxon>Hanstruepera</taxon>
    </lineage>
</organism>
<dbReference type="InterPro" id="IPR043744">
    <property type="entry name" value="DUF5689"/>
</dbReference>
<name>A0A2K1E3X5_9FLAO</name>
<accession>A0A2K1E3X5</accession>
<dbReference type="Gene3D" id="2.60.120.200">
    <property type="match status" value="1"/>
</dbReference>
<reference evidence="2 3" key="1">
    <citation type="submission" date="2018-01" db="EMBL/GenBank/DDBJ databases">
        <title>The draft genome of Hanstruepera neustonica JCM19743.</title>
        <authorList>
            <person name="He R.-H."/>
            <person name="Du Z.-J."/>
        </authorList>
    </citation>
    <scope>NUCLEOTIDE SEQUENCE [LARGE SCALE GENOMIC DNA]</scope>
    <source>
        <strain evidence="2 3">JCM19743</strain>
    </source>
</reference>
<dbReference type="EMBL" id="POWF01000001">
    <property type="protein sequence ID" value="PNQ74977.1"/>
    <property type="molecule type" value="Genomic_DNA"/>
</dbReference>
<dbReference type="Proteomes" id="UP000236641">
    <property type="component" value="Unassembled WGS sequence"/>
</dbReference>
<gene>
    <name evidence="2" type="ORF">C1T31_02245</name>
</gene>
<keyword evidence="3" id="KW-1185">Reference proteome</keyword>
<feature type="domain" description="DUF5689" evidence="1">
    <location>
        <begin position="32"/>
        <end position="273"/>
    </location>
</feature>
<dbReference type="AlphaFoldDB" id="A0A2K1E3X5"/>
<evidence type="ECO:0000313" key="3">
    <source>
        <dbReference type="Proteomes" id="UP000236641"/>
    </source>
</evidence>
<protein>
    <recommendedName>
        <fullName evidence="1">DUF5689 domain-containing protein</fullName>
    </recommendedName>
</protein>
<dbReference type="Pfam" id="PF18942">
    <property type="entry name" value="DUF5689"/>
    <property type="match status" value="1"/>
</dbReference>
<comment type="caution">
    <text evidence="2">The sequence shown here is derived from an EMBL/GenBank/DDBJ whole genome shotgun (WGS) entry which is preliminary data.</text>
</comment>
<evidence type="ECO:0000259" key="1">
    <source>
        <dbReference type="Pfam" id="PF18942"/>
    </source>
</evidence>
<dbReference type="NCBIfam" id="NF038128">
    <property type="entry name" value="choice_anch_J"/>
    <property type="match status" value="1"/>
</dbReference>
<evidence type="ECO:0000313" key="2">
    <source>
        <dbReference type="EMBL" id="PNQ74977.1"/>
    </source>
</evidence>